<dbReference type="EMBL" id="JAEFBK010000004">
    <property type="protein sequence ID" value="KAG7618852.1"/>
    <property type="molecule type" value="Genomic_DNA"/>
</dbReference>
<organism evidence="9 10">
    <name type="scientific">Arabidopsis thaliana x Arabidopsis arenosa</name>
    <dbReference type="NCBI Taxonomy" id="1240361"/>
    <lineage>
        <taxon>Eukaryota</taxon>
        <taxon>Viridiplantae</taxon>
        <taxon>Streptophyta</taxon>
        <taxon>Embryophyta</taxon>
        <taxon>Tracheophyta</taxon>
        <taxon>Spermatophyta</taxon>
        <taxon>Magnoliopsida</taxon>
        <taxon>eudicotyledons</taxon>
        <taxon>Gunneridae</taxon>
        <taxon>Pentapetalae</taxon>
        <taxon>rosids</taxon>
        <taxon>malvids</taxon>
        <taxon>Brassicales</taxon>
        <taxon>Brassicaceae</taxon>
        <taxon>Camelineae</taxon>
        <taxon>Arabidopsis</taxon>
    </lineage>
</organism>
<dbReference type="Proteomes" id="UP000694240">
    <property type="component" value="Chromosome 4"/>
</dbReference>
<dbReference type="GO" id="GO:0016020">
    <property type="term" value="C:membrane"/>
    <property type="evidence" value="ECO:0007669"/>
    <property type="project" value="UniProtKB-SubCell"/>
</dbReference>
<dbReference type="Pfam" id="PF03006">
    <property type="entry name" value="HlyIII"/>
    <property type="match status" value="1"/>
</dbReference>
<evidence type="ECO:0000256" key="2">
    <source>
        <dbReference type="ARBA" id="ARBA00007018"/>
    </source>
</evidence>
<dbReference type="GO" id="GO:0009725">
    <property type="term" value="P:response to hormone"/>
    <property type="evidence" value="ECO:0007669"/>
    <property type="project" value="TreeGrafter"/>
</dbReference>
<evidence type="ECO:0000256" key="5">
    <source>
        <dbReference type="ARBA" id="ARBA00023016"/>
    </source>
</evidence>
<dbReference type="GO" id="GO:0046872">
    <property type="term" value="F:metal ion binding"/>
    <property type="evidence" value="ECO:0007669"/>
    <property type="project" value="UniProtKB-KW"/>
</dbReference>
<feature type="binding site" evidence="7">
    <location>
        <position position="80"/>
    </location>
    <ligand>
        <name>Zn(2+)</name>
        <dbReference type="ChEBI" id="CHEBI:29105"/>
    </ligand>
</feature>
<dbReference type="GO" id="GO:0038023">
    <property type="term" value="F:signaling receptor activity"/>
    <property type="evidence" value="ECO:0007669"/>
    <property type="project" value="TreeGrafter"/>
</dbReference>
<dbReference type="PANTHER" id="PTHR20855:SF52">
    <property type="entry name" value="ADIPONECTIN RECEPTOR PROTEIN"/>
    <property type="match status" value="1"/>
</dbReference>
<feature type="binding site" evidence="7">
    <location>
        <position position="76"/>
    </location>
    <ligand>
        <name>Zn(2+)</name>
        <dbReference type="ChEBI" id="CHEBI:29105"/>
    </ligand>
</feature>
<evidence type="ECO:0000256" key="6">
    <source>
        <dbReference type="ARBA" id="ARBA00023136"/>
    </source>
</evidence>
<comment type="subcellular location">
    <subcellularLocation>
        <location evidence="1">Membrane</location>
        <topology evidence="1">Multi-pass membrane protein</topology>
    </subcellularLocation>
</comment>
<dbReference type="GO" id="GO:0009744">
    <property type="term" value="P:response to sucrose"/>
    <property type="evidence" value="ECO:0007669"/>
    <property type="project" value="UniProtKB-ARBA"/>
</dbReference>
<dbReference type="InterPro" id="IPR004254">
    <property type="entry name" value="AdipoR/HlyIII-related"/>
</dbReference>
<keyword evidence="5" id="KW-0346">Stress response</keyword>
<evidence type="ECO:0000313" key="10">
    <source>
        <dbReference type="Proteomes" id="UP000694240"/>
    </source>
</evidence>
<name>A0A8T2E7G1_9BRAS</name>
<keyword evidence="10" id="KW-1185">Reference proteome</keyword>
<feature type="transmembrane region" description="Helical" evidence="8">
    <location>
        <begin position="78"/>
        <end position="98"/>
    </location>
</feature>
<evidence type="ECO:0000256" key="3">
    <source>
        <dbReference type="ARBA" id="ARBA00022692"/>
    </source>
</evidence>
<evidence type="ECO:0000313" key="9">
    <source>
        <dbReference type="EMBL" id="KAG7618852.1"/>
    </source>
</evidence>
<evidence type="ECO:0000256" key="4">
    <source>
        <dbReference type="ARBA" id="ARBA00022989"/>
    </source>
</evidence>
<gene>
    <name evidence="9" type="ORF">ISN45_At04g040670</name>
</gene>
<dbReference type="AlphaFoldDB" id="A0A8T2E7G1"/>
<evidence type="ECO:0000256" key="8">
    <source>
        <dbReference type="SAM" id="Phobius"/>
    </source>
</evidence>
<keyword evidence="4 8" id="KW-1133">Transmembrane helix</keyword>
<protein>
    <submittedName>
        <fullName evidence="9">AdipoR/hemolysin-III-related</fullName>
    </submittedName>
</protein>
<comment type="caution">
    <text evidence="9">The sequence shown here is derived from an EMBL/GenBank/DDBJ whole genome shotgun (WGS) entry which is preliminary data.</text>
</comment>
<keyword evidence="7" id="KW-0862">Zinc</keyword>
<accession>A0A8T2E7G1</accession>
<keyword evidence="7" id="KW-0479">Metal-binding</keyword>
<comment type="similarity">
    <text evidence="2">Belongs to the ADIPOR family.</text>
</comment>
<dbReference type="PANTHER" id="PTHR20855">
    <property type="entry name" value="ADIPOR/PROGESTIN RECEPTOR-RELATED"/>
    <property type="match status" value="1"/>
</dbReference>
<reference evidence="9 10" key="1">
    <citation type="submission" date="2020-12" db="EMBL/GenBank/DDBJ databases">
        <title>Concerted genomic and epigenomic changes stabilize Arabidopsis allopolyploids.</title>
        <authorList>
            <person name="Chen Z."/>
        </authorList>
    </citation>
    <scope>NUCLEOTIDE SEQUENCE [LARGE SCALE GENOMIC DNA]</scope>
    <source>
        <strain evidence="9">Allo738</strain>
        <tissue evidence="9">Leaf</tissue>
    </source>
</reference>
<feature type="transmembrane region" description="Helical" evidence="8">
    <location>
        <begin position="36"/>
        <end position="57"/>
    </location>
</feature>
<proteinExistence type="inferred from homology"/>
<evidence type="ECO:0000256" key="1">
    <source>
        <dbReference type="ARBA" id="ARBA00004141"/>
    </source>
</evidence>
<sequence>QNTCGGCGERAVSNEAERSIIQDIVTAVIVTRREDIYLTGYEILMGLLYGLGALVYATRIPERWMPGKFDIAGHSHQLFHVLVVAGAFTHYRAGLVYLKWRDIEGC</sequence>
<keyword evidence="3 8" id="KW-0812">Transmembrane</keyword>
<evidence type="ECO:0000256" key="7">
    <source>
        <dbReference type="PIRSR" id="PIRSR604254-1"/>
    </source>
</evidence>
<feature type="non-terminal residue" evidence="9">
    <location>
        <position position="1"/>
    </location>
</feature>
<keyword evidence="6 8" id="KW-0472">Membrane</keyword>